<dbReference type="Gramene" id="OIW19885">
    <property type="protein sequence ID" value="OIW19885"/>
    <property type="gene ID" value="TanjilG_27276"/>
</dbReference>
<dbReference type="AlphaFoldDB" id="A0A394D905"/>
<dbReference type="Proteomes" id="UP000188354">
    <property type="component" value="Unassembled WGS sequence"/>
</dbReference>
<comment type="caution">
    <text evidence="1">The sequence shown here is derived from an EMBL/GenBank/DDBJ whole genome shotgun (WGS) entry which is preliminary data.</text>
</comment>
<protein>
    <submittedName>
        <fullName evidence="1">Uncharacterized protein</fullName>
    </submittedName>
</protein>
<organism evidence="1 2">
    <name type="scientific">Lupinus angustifolius</name>
    <name type="common">Narrow-leaved blue lupine</name>
    <dbReference type="NCBI Taxonomy" id="3871"/>
    <lineage>
        <taxon>Eukaryota</taxon>
        <taxon>Viridiplantae</taxon>
        <taxon>Streptophyta</taxon>
        <taxon>Embryophyta</taxon>
        <taxon>Tracheophyta</taxon>
        <taxon>Spermatophyta</taxon>
        <taxon>Magnoliopsida</taxon>
        <taxon>eudicotyledons</taxon>
        <taxon>Gunneridae</taxon>
        <taxon>Pentapetalae</taxon>
        <taxon>rosids</taxon>
        <taxon>fabids</taxon>
        <taxon>Fabales</taxon>
        <taxon>Fabaceae</taxon>
        <taxon>Papilionoideae</taxon>
        <taxon>50 kb inversion clade</taxon>
        <taxon>genistoids sensu lato</taxon>
        <taxon>core genistoids</taxon>
        <taxon>Genisteae</taxon>
        <taxon>Lupinus</taxon>
    </lineage>
</organism>
<keyword evidence="2" id="KW-1185">Reference proteome</keyword>
<proteinExistence type="predicted"/>
<reference evidence="1 2" key="1">
    <citation type="journal article" date="2017" name="Plant Biotechnol. J.">
        <title>A comprehensive draft genome sequence for lupin (Lupinus angustifolius), an emerging health food: insights into plant-microbe interactions and legume evolution.</title>
        <authorList>
            <person name="Hane J.K."/>
            <person name="Ming Y."/>
            <person name="Kamphuis L.G."/>
            <person name="Nelson M.N."/>
            <person name="Garg G."/>
            <person name="Atkins C.A."/>
            <person name="Bayer P.E."/>
            <person name="Bravo A."/>
            <person name="Bringans S."/>
            <person name="Cannon S."/>
            <person name="Edwards D."/>
            <person name="Foley R."/>
            <person name="Gao L.L."/>
            <person name="Harrison M.J."/>
            <person name="Huang W."/>
            <person name="Hurgobin B."/>
            <person name="Li S."/>
            <person name="Liu C.W."/>
            <person name="McGrath A."/>
            <person name="Morahan G."/>
            <person name="Murray J."/>
            <person name="Weller J."/>
            <person name="Jian J."/>
            <person name="Singh K.B."/>
        </authorList>
    </citation>
    <scope>NUCLEOTIDE SEQUENCE [LARGE SCALE GENOMIC DNA]</scope>
    <source>
        <strain evidence="2">cv. Tanjil</strain>
        <tissue evidence="1">Whole plant</tissue>
    </source>
</reference>
<accession>A0A394D905</accession>
<evidence type="ECO:0000313" key="2">
    <source>
        <dbReference type="Proteomes" id="UP000188354"/>
    </source>
</evidence>
<sequence length="80" mass="9158">MLRLKDEKVDITTLPLWSLTKLHLHSPLLRQPMSSPVNISSDHGDDPSILHLQQCQRNSRGFLLTMLVDVVIGIKRLKFD</sequence>
<name>A0A394D905_LUPAN</name>
<dbReference type="EMBL" id="MLAU01003901">
    <property type="protein sequence ID" value="OIW19885.1"/>
    <property type="molecule type" value="Genomic_DNA"/>
</dbReference>
<evidence type="ECO:0000313" key="1">
    <source>
        <dbReference type="EMBL" id="OIW19885.1"/>
    </source>
</evidence>
<gene>
    <name evidence="1" type="ORF">TanjilG_27276</name>
</gene>